<gene>
    <name evidence="2" type="ORF">CYJ10_29250</name>
</gene>
<name>A0A2N5C3Z2_9BURK</name>
<evidence type="ECO:0000313" key="2">
    <source>
        <dbReference type="EMBL" id="PLP96932.1"/>
    </source>
</evidence>
<organism evidence="2 3">
    <name type="scientific">Cupriavidus pauculus</name>
    <dbReference type="NCBI Taxonomy" id="82633"/>
    <lineage>
        <taxon>Bacteria</taxon>
        <taxon>Pseudomonadati</taxon>
        <taxon>Pseudomonadota</taxon>
        <taxon>Betaproteobacteria</taxon>
        <taxon>Burkholderiales</taxon>
        <taxon>Burkholderiaceae</taxon>
        <taxon>Cupriavidus</taxon>
    </lineage>
</organism>
<evidence type="ECO:0000256" key="1">
    <source>
        <dbReference type="SAM" id="SignalP"/>
    </source>
</evidence>
<sequence length="143" mass="15552">MPKIRTMLRASLALAVGIVLSQGPARAQEPPQARSDATLYFQTSDFSVMICRSGVESAVANFISHGISIGDQVAHGEWLRERKAEHACDTLEPGKRFLTAPATPVYMRSINSVEWVTKVLAPGGSKVLGYVPIRYIRFIAPGP</sequence>
<protein>
    <submittedName>
        <fullName evidence="2">Uncharacterized protein</fullName>
    </submittedName>
</protein>
<evidence type="ECO:0000313" key="3">
    <source>
        <dbReference type="Proteomes" id="UP000234341"/>
    </source>
</evidence>
<feature type="chain" id="PRO_5014878673" evidence="1">
    <location>
        <begin position="28"/>
        <end position="143"/>
    </location>
</feature>
<feature type="signal peptide" evidence="1">
    <location>
        <begin position="1"/>
        <end position="27"/>
    </location>
</feature>
<proteinExistence type="predicted"/>
<keyword evidence="1" id="KW-0732">Signal</keyword>
<dbReference type="EMBL" id="PJRP01000021">
    <property type="protein sequence ID" value="PLP96932.1"/>
    <property type="molecule type" value="Genomic_DNA"/>
</dbReference>
<comment type="caution">
    <text evidence="2">The sequence shown here is derived from an EMBL/GenBank/DDBJ whole genome shotgun (WGS) entry which is preliminary data.</text>
</comment>
<dbReference type="Proteomes" id="UP000234341">
    <property type="component" value="Unassembled WGS sequence"/>
</dbReference>
<dbReference type="AlphaFoldDB" id="A0A2N5C3Z2"/>
<reference evidence="2 3" key="1">
    <citation type="submission" date="2017-12" db="EMBL/GenBank/DDBJ databases">
        <title>Genome sequence of the active heterotrophic nitrifier-denitrifier, Cupriavidus pauculus UM1.</title>
        <authorList>
            <person name="Putonti C."/>
            <person name="Castignetti D."/>
        </authorList>
    </citation>
    <scope>NUCLEOTIDE SEQUENCE [LARGE SCALE GENOMIC DNA]</scope>
    <source>
        <strain evidence="2 3">UM1</strain>
    </source>
</reference>
<accession>A0A2N5C3Z2</accession>